<sequence length="71" mass="8065">MDLEAIRKSLKIIPASAGEIRKREKREHGATPYTNAEMQRRQRERDAARKADNVAIPDLDKPKGGVRLTCH</sequence>
<dbReference type="EMBL" id="CP032694">
    <property type="protein sequence ID" value="AYG57807.1"/>
    <property type="molecule type" value="Genomic_DNA"/>
</dbReference>
<dbReference type="RefSeq" id="WP_120702902.1">
    <property type="nucleotide sequence ID" value="NZ_CP032694.1"/>
</dbReference>
<evidence type="ECO:0000313" key="2">
    <source>
        <dbReference type="EMBL" id="AYG57807.1"/>
    </source>
</evidence>
<protein>
    <submittedName>
        <fullName evidence="2">Uncharacterized protein</fullName>
    </submittedName>
</protein>
<feature type="compositionally biased region" description="Basic and acidic residues" evidence="1">
    <location>
        <begin position="38"/>
        <end position="63"/>
    </location>
</feature>
<proteinExistence type="predicted"/>
<reference evidence="2 3" key="1">
    <citation type="submission" date="2018-10" db="EMBL/GenBank/DDBJ databases">
        <title>Rhizobium etli, R. leguminosarum and a new Rhizobium genospecies from Phaseolus dumosus.</title>
        <authorList>
            <person name="Ramirez-Puebla S.T."/>
            <person name="Rogel-Hernandez M.A."/>
            <person name="Guerrero G."/>
            <person name="Ormeno-Orrillo E."/>
            <person name="Martinez-Romero J.C."/>
            <person name="Negrete-Yankelevich S."/>
            <person name="Martinez-Romero E."/>
        </authorList>
    </citation>
    <scope>NUCLEOTIDE SEQUENCE [LARGE SCALE GENOMIC DNA]</scope>
    <source>
        <strain evidence="2 3">CCGE525</strain>
    </source>
</reference>
<evidence type="ECO:0000313" key="3">
    <source>
        <dbReference type="Proteomes" id="UP000282195"/>
    </source>
</evidence>
<dbReference type="AlphaFoldDB" id="A0A387FK58"/>
<dbReference type="Proteomes" id="UP000282195">
    <property type="component" value="Chromosome"/>
</dbReference>
<dbReference type="KEGG" id="rjg:CCGE525_02520"/>
<accession>A0A387FK58</accession>
<organism evidence="2 3">
    <name type="scientific">Rhizobium jaguaris</name>
    <dbReference type="NCBI Taxonomy" id="1312183"/>
    <lineage>
        <taxon>Bacteria</taxon>
        <taxon>Pseudomonadati</taxon>
        <taxon>Pseudomonadota</taxon>
        <taxon>Alphaproteobacteria</taxon>
        <taxon>Hyphomicrobiales</taxon>
        <taxon>Rhizobiaceae</taxon>
        <taxon>Rhizobium/Agrobacterium group</taxon>
        <taxon>Rhizobium</taxon>
    </lineage>
</organism>
<feature type="region of interest" description="Disordered" evidence="1">
    <location>
        <begin position="21"/>
        <end position="71"/>
    </location>
</feature>
<keyword evidence="3" id="KW-1185">Reference proteome</keyword>
<name>A0A387FK58_9HYPH</name>
<evidence type="ECO:0000256" key="1">
    <source>
        <dbReference type="SAM" id="MobiDB-lite"/>
    </source>
</evidence>
<gene>
    <name evidence="2" type="ORF">CCGE525_02520</name>
</gene>